<dbReference type="VEuPathDB" id="VectorBase:AMAM014412"/>
<reference evidence="4" key="1">
    <citation type="submission" date="2013-09" db="EMBL/GenBank/DDBJ databases">
        <title>The Genome Sequence of Anopheles maculatus species B.</title>
        <authorList>
            <consortium name="The Broad Institute Genomics Platform"/>
            <person name="Neafsey D.E."/>
            <person name="Besansky N."/>
            <person name="Howell P."/>
            <person name="Walton C."/>
            <person name="Young S.K."/>
            <person name="Zeng Q."/>
            <person name="Gargeya S."/>
            <person name="Fitzgerald M."/>
            <person name="Haas B."/>
            <person name="Abouelleil A."/>
            <person name="Allen A.W."/>
            <person name="Alvarado L."/>
            <person name="Arachchi H.M."/>
            <person name="Berlin A.M."/>
            <person name="Chapman S.B."/>
            <person name="Gainer-Dewar J."/>
            <person name="Goldberg J."/>
            <person name="Griggs A."/>
            <person name="Gujja S."/>
            <person name="Hansen M."/>
            <person name="Howarth C."/>
            <person name="Imamovic A."/>
            <person name="Ireland A."/>
            <person name="Larimer J."/>
            <person name="McCowan C."/>
            <person name="Murphy C."/>
            <person name="Pearson M."/>
            <person name="Poon T.W."/>
            <person name="Priest M."/>
            <person name="Roberts A."/>
            <person name="Saif S."/>
            <person name="Shea T."/>
            <person name="Sisk P."/>
            <person name="Sykes S."/>
            <person name="Wortman J."/>
            <person name="Nusbaum C."/>
            <person name="Birren B."/>
        </authorList>
    </citation>
    <scope>NUCLEOTIDE SEQUENCE [LARGE SCALE GENOMIC DNA]</scope>
    <source>
        <strain evidence="4">maculatus3</strain>
    </source>
</reference>
<dbReference type="EnsemblMetazoa" id="AMAM014412-RA">
    <property type="protein sequence ID" value="AMAM014412-PA"/>
    <property type="gene ID" value="AMAM014412"/>
</dbReference>
<evidence type="ECO:0000313" key="4">
    <source>
        <dbReference type="Proteomes" id="UP000075901"/>
    </source>
</evidence>
<feature type="compositionally biased region" description="Polar residues" evidence="1">
    <location>
        <begin position="40"/>
        <end position="50"/>
    </location>
</feature>
<organism evidence="3 4">
    <name type="scientific">Anopheles maculatus</name>
    <dbReference type="NCBI Taxonomy" id="74869"/>
    <lineage>
        <taxon>Eukaryota</taxon>
        <taxon>Metazoa</taxon>
        <taxon>Ecdysozoa</taxon>
        <taxon>Arthropoda</taxon>
        <taxon>Hexapoda</taxon>
        <taxon>Insecta</taxon>
        <taxon>Pterygota</taxon>
        <taxon>Neoptera</taxon>
        <taxon>Endopterygota</taxon>
        <taxon>Diptera</taxon>
        <taxon>Nematocera</taxon>
        <taxon>Culicoidea</taxon>
        <taxon>Culicidae</taxon>
        <taxon>Anophelinae</taxon>
        <taxon>Anopheles</taxon>
        <taxon>Anopheles maculatus group</taxon>
    </lineage>
</organism>
<feature type="transmembrane region" description="Helical" evidence="2">
    <location>
        <begin position="169"/>
        <end position="188"/>
    </location>
</feature>
<protein>
    <submittedName>
        <fullName evidence="3">Uncharacterized protein</fullName>
    </submittedName>
</protein>
<name>A0A182SVR8_9DIPT</name>
<sequence>MLSEREPIEDEMTITPDSSTTGAEQSSTTTATALTMDTDLPSTDVNPSEESIIPSSQFITKESIDHEEELEVSSSATITILALVTAPPPTPTVRDSTSKNNEIPTTISIPSRSVILEETEVHNKPAVVTFPDATADPATPSTAPPQLEQEVSLDALTTPDMDSGSHTHWPGLCFSLVSIPLVTLLVFLH</sequence>
<feature type="region of interest" description="Disordered" evidence="1">
    <location>
        <begin position="1"/>
        <end position="50"/>
    </location>
</feature>
<reference evidence="3" key="2">
    <citation type="submission" date="2020-05" db="UniProtKB">
        <authorList>
            <consortium name="EnsemblMetazoa"/>
        </authorList>
    </citation>
    <scope>IDENTIFICATION</scope>
    <source>
        <strain evidence="3">maculatus3</strain>
    </source>
</reference>
<evidence type="ECO:0000256" key="2">
    <source>
        <dbReference type="SAM" id="Phobius"/>
    </source>
</evidence>
<proteinExistence type="predicted"/>
<evidence type="ECO:0000256" key="1">
    <source>
        <dbReference type="SAM" id="MobiDB-lite"/>
    </source>
</evidence>
<accession>A0A182SVR8</accession>
<feature type="compositionally biased region" description="Low complexity" evidence="1">
    <location>
        <begin position="18"/>
        <end position="38"/>
    </location>
</feature>
<dbReference type="AlphaFoldDB" id="A0A182SVR8"/>
<evidence type="ECO:0000313" key="3">
    <source>
        <dbReference type="EnsemblMetazoa" id="AMAM014412-PA"/>
    </source>
</evidence>
<dbReference type="Proteomes" id="UP000075901">
    <property type="component" value="Unassembled WGS sequence"/>
</dbReference>
<keyword evidence="4" id="KW-1185">Reference proteome</keyword>
<keyword evidence="2" id="KW-0812">Transmembrane</keyword>
<keyword evidence="2" id="KW-0472">Membrane</keyword>
<keyword evidence="2" id="KW-1133">Transmembrane helix</keyword>